<evidence type="ECO:0000256" key="7">
    <source>
        <dbReference type="ARBA" id="ARBA00023004"/>
    </source>
</evidence>
<keyword evidence="10" id="KW-0234">DNA repair</keyword>
<dbReference type="Pfam" id="PF00730">
    <property type="entry name" value="HhH-GPD"/>
    <property type="match status" value="1"/>
</dbReference>
<dbReference type="PANTHER" id="PTHR10359:SF18">
    <property type="entry name" value="ENDONUCLEASE III"/>
    <property type="match status" value="1"/>
</dbReference>
<keyword evidence="12" id="KW-0326">Glycosidase</keyword>
<dbReference type="GO" id="GO:0051539">
    <property type="term" value="F:4 iron, 4 sulfur cluster binding"/>
    <property type="evidence" value="ECO:0007669"/>
    <property type="project" value="UniProtKB-KW"/>
</dbReference>
<dbReference type="SMART" id="SM00525">
    <property type="entry name" value="FES"/>
    <property type="match status" value="1"/>
</dbReference>
<dbReference type="Gene3D" id="1.10.1670.10">
    <property type="entry name" value="Helix-hairpin-Helix base-excision DNA repair enzymes (C-terminal)"/>
    <property type="match status" value="1"/>
</dbReference>
<dbReference type="GO" id="GO:0016829">
    <property type="term" value="F:lyase activity"/>
    <property type="evidence" value="ECO:0007669"/>
    <property type="project" value="UniProtKB-KW"/>
</dbReference>
<evidence type="ECO:0000256" key="12">
    <source>
        <dbReference type="ARBA" id="ARBA00023295"/>
    </source>
</evidence>
<dbReference type="PANTHER" id="PTHR10359">
    <property type="entry name" value="A/G-SPECIFIC ADENINE GLYCOSYLASE/ENDONUCLEASE III"/>
    <property type="match status" value="1"/>
</dbReference>
<keyword evidence="5" id="KW-0227">DNA damage</keyword>
<dbReference type="CDD" id="cd00056">
    <property type="entry name" value="ENDO3c"/>
    <property type="match status" value="1"/>
</dbReference>
<gene>
    <name evidence="14" type="ORF">UFOPK1820_00164</name>
    <name evidence="15" type="ORF">UFOPK3889_00378</name>
    <name evidence="16" type="ORF">UFOPK4275_00143</name>
</gene>
<dbReference type="InterPro" id="IPR005759">
    <property type="entry name" value="Nth"/>
</dbReference>
<evidence type="ECO:0000313" key="14">
    <source>
        <dbReference type="EMBL" id="CAB4591265.1"/>
    </source>
</evidence>
<dbReference type="HAMAP" id="MF_00942">
    <property type="entry name" value="Nth"/>
    <property type="match status" value="1"/>
</dbReference>
<accession>A0A6J6FWK1</accession>
<keyword evidence="11" id="KW-0456">Lyase</keyword>
<dbReference type="InterPro" id="IPR003651">
    <property type="entry name" value="Endonuclease3_FeS-loop_motif"/>
</dbReference>
<dbReference type="SMART" id="SM00478">
    <property type="entry name" value="ENDO3c"/>
    <property type="match status" value="1"/>
</dbReference>
<evidence type="ECO:0000259" key="13">
    <source>
        <dbReference type="SMART" id="SM00478"/>
    </source>
</evidence>
<dbReference type="GO" id="GO:0046872">
    <property type="term" value="F:metal ion binding"/>
    <property type="evidence" value="ECO:0007669"/>
    <property type="project" value="UniProtKB-KW"/>
</dbReference>
<evidence type="ECO:0000313" key="15">
    <source>
        <dbReference type="EMBL" id="CAB4968828.1"/>
    </source>
</evidence>
<evidence type="ECO:0000313" key="16">
    <source>
        <dbReference type="EMBL" id="CAB5044707.1"/>
    </source>
</evidence>
<evidence type="ECO:0000256" key="10">
    <source>
        <dbReference type="ARBA" id="ARBA00023204"/>
    </source>
</evidence>
<evidence type="ECO:0000256" key="11">
    <source>
        <dbReference type="ARBA" id="ARBA00023239"/>
    </source>
</evidence>
<keyword evidence="4" id="KW-0479">Metal-binding</keyword>
<dbReference type="FunFam" id="1.10.340.30:FF:000001">
    <property type="entry name" value="Endonuclease III"/>
    <property type="match status" value="1"/>
</dbReference>
<dbReference type="GO" id="GO:0003906">
    <property type="term" value="F:DNA-(apurinic or apyrimidinic site) endonuclease activity"/>
    <property type="evidence" value="ECO:0007669"/>
    <property type="project" value="InterPro"/>
</dbReference>
<dbReference type="InterPro" id="IPR003265">
    <property type="entry name" value="HhH-GPD_domain"/>
</dbReference>
<comment type="similarity">
    <text evidence="2">Belongs to the Nth/MutY family.</text>
</comment>
<keyword evidence="3" id="KW-0004">4Fe-4S</keyword>
<evidence type="ECO:0000256" key="8">
    <source>
        <dbReference type="ARBA" id="ARBA00023014"/>
    </source>
</evidence>
<dbReference type="EMBL" id="CAEZUK010000014">
    <property type="protein sequence ID" value="CAB4591265.1"/>
    <property type="molecule type" value="Genomic_DNA"/>
</dbReference>
<dbReference type="EMBL" id="CAFBNZ010000047">
    <property type="protein sequence ID" value="CAB4968828.1"/>
    <property type="molecule type" value="Genomic_DNA"/>
</dbReference>
<dbReference type="GO" id="GO:0019104">
    <property type="term" value="F:DNA N-glycosylase activity"/>
    <property type="evidence" value="ECO:0007669"/>
    <property type="project" value="TreeGrafter"/>
</dbReference>
<dbReference type="FunFam" id="1.10.1670.10:FF:000001">
    <property type="entry name" value="Endonuclease III"/>
    <property type="match status" value="1"/>
</dbReference>
<keyword evidence="6" id="KW-0378">Hydrolase</keyword>
<dbReference type="GO" id="GO:0003677">
    <property type="term" value="F:DNA binding"/>
    <property type="evidence" value="ECO:0007669"/>
    <property type="project" value="UniProtKB-KW"/>
</dbReference>
<sequence length="248" mass="27070">MAVKKQAAPKKAVSAKKPALTKKAKFDAHAQTTEVARRLAIGYPEVICELDHKNAYELLSATILSAQCTDVRVNMVTPALFVRYPDPWSLAAADPAELETIIRSTGFYQSKARNLMGMAQNLVERFGGEVPSELSDLVTLPGVGRKTGNVVRSVIFDLPGLPVDTHVGRLSRRLGLTKLEDPVKVELELNNYLPGSEWGSFSLRLILHGRRVCDARKPQCTICELADICPSAGLPVIGPTTKRPAKEK</sequence>
<organism evidence="14">
    <name type="scientific">freshwater metagenome</name>
    <dbReference type="NCBI Taxonomy" id="449393"/>
    <lineage>
        <taxon>unclassified sequences</taxon>
        <taxon>metagenomes</taxon>
        <taxon>ecological metagenomes</taxon>
    </lineage>
</organism>
<proteinExistence type="inferred from homology"/>
<evidence type="ECO:0000256" key="1">
    <source>
        <dbReference type="ARBA" id="ARBA00001966"/>
    </source>
</evidence>
<reference evidence="14" key="1">
    <citation type="submission" date="2020-05" db="EMBL/GenBank/DDBJ databases">
        <authorList>
            <person name="Chiriac C."/>
            <person name="Salcher M."/>
            <person name="Ghai R."/>
            <person name="Kavagutti S V."/>
        </authorList>
    </citation>
    <scope>NUCLEOTIDE SEQUENCE</scope>
</reference>
<evidence type="ECO:0000256" key="5">
    <source>
        <dbReference type="ARBA" id="ARBA00022763"/>
    </source>
</evidence>
<name>A0A6J6FWK1_9ZZZZ</name>
<evidence type="ECO:0000256" key="2">
    <source>
        <dbReference type="ARBA" id="ARBA00008343"/>
    </source>
</evidence>
<keyword evidence="8" id="KW-0411">Iron-sulfur</keyword>
<evidence type="ECO:0000256" key="9">
    <source>
        <dbReference type="ARBA" id="ARBA00023125"/>
    </source>
</evidence>
<comment type="cofactor">
    <cofactor evidence="1">
        <name>[4Fe-4S] cluster</name>
        <dbReference type="ChEBI" id="CHEBI:49883"/>
    </cofactor>
</comment>
<feature type="domain" description="HhH-GPD" evidence="13">
    <location>
        <begin position="64"/>
        <end position="211"/>
    </location>
</feature>
<protein>
    <submittedName>
        <fullName evidence="14">Unannotated protein</fullName>
    </submittedName>
</protein>
<dbReference type="SUPFAM" id="SSF48150">
    <property type="entry name" value="DNA-glycosylase"/>
    <property type="match status" value="1"/>
</dbReference>
<dbReference type="InterPro" id="IPR023170">
    <property type="entry name" value="HhH_base_excis_C"/>
</dbReference>
<dbReference type="GO" id="GO:0006285">
    <property type="term" value="P:base-excision repair, AP site formation"/>
    <property type="evidence" value="ECO:0007669"/>
    <property type="project" value="TreeGrafter"/>
</dbReference>
<dbReference type="Pfam" id="PF10576">
    <property type="entry name" value="EndIII_4Fe-2S"/>
    <property type="match status" value="1"/>
</dbReference>
<dbReference type="NCBIfam" id="TIGR01083">
    <property type="entry name" value="nth"/>
    <property type="match status" value="1"/>
</dbReference>
<dbReference type="EMBL" id="CAFBQJ010000012">
    <property type="protein sequence ID" value="CAB5044707.1"/>
    <property type="molecule type" value="Genomic_DNA"/>
</dbReference>
<keyword evidence="7" id="KW-0408">Iron</keyword>
<dbReference type="InterPro" id="IPR011257">
    <property type="entry name" value="DNA_glycosylase"/>
</dbReference>
<dbReference type="AlphaFoldDB" id="A0A6J6FWK1"/>
<evidence type="ECO:0000256" key="4">
    <source>
        <dbReference type="ARBA" id="ARBA00022723"/>
    </source>
</evidence>
<evidence type="ECO:0000256" key="3">
    <source>
        <dbReference type="ARBA" id="ARBA00022485"/>
    </source>
</evidence>
<keyword evidence="9" id="KW-0238">DNA-binding</keyword>
<dbReference type="Gene3D" id="1.10.340.30">
    <property type="entry name" value="Hypothetical protein, domain 2"/>
    <property type="match status" value="1"/>
</dbReference>
<evidence type="ECO:0000256" key="6">
    <source>
        <dbReference type="ARBA" id="ARBA00022801"/>
    </source>
</evidence>